<dbReference type="InterPro" id="IPR011251">
    <property type="entry name" value="Luciferase-like_dom"/>
</dbReference>
<keyword evidence="1" id="KW-0285">Flavoprotein</keyword>
<reference evidence="7 8" key="1">
    <citation type="submission" date="2019-06" db="EMBL/GenBank/DDBJ databases">
        <title>Sequencing the genomes of 1000 actinobacteria strains.</title>
        <authorList>
            <person name="Klenk H.-P."/>
        </authorList>
    </citation>
    <scope>NUCLEOTIDE SEQUENCE [LARGE SCALE GENOMIC DNA]</scope>
    <source>
        <strain evidence="7 8">DSM 18031</strain>
    </source>
</reference>
<dbReference type="RefSeq" id="WP_141917767.1">
    <property type="nucleotide sequence ID" value="NZ_BAAAYS010000028.1"/>
</dbReference>
<sequence length="399" mass="42490">MSESTRPPFVIGVELDGTGAHPAAWRDAAISPRESLSPRYLARVAAEADRAGFSFLTLEDAPVTPETAAPDAPAGSQLSPRPGVTARLDALQRAAYVAPLTGSIGLVPFADAVYVEPFHLAAQLASLDIASAGRAGWVVLAEEFPGAAEAVSWLPAAGDDLPREATDTAAVSRLIWDSWQDDAVIRSVETGHYIDPERLHYVRYRGERFSVTGPGITPRPTQGHPVVFGRADRVAARQLEVAFVSAAHPTIVAERALELTGQVPRVVAELEVVLDARGERAAARLARLDAHTPAHTPDHTGGVSARGRFVGTAAGLVEHLTEYADVVHGVRLLPAVTDVDLPEIARAVLPELRRRGLFRSPVAGDTLRDTLGLDRPSNTFEAARAAEPASHPEREAAIR</sequence>
<protein>
    <submittedName>
        <fullName evidence="7">Alkanesulfonate monooxygenase SsuD/methylene tetrahydromethanopterin reductase-like flavin-dependent oxidoreductase (Luciferase family)</fullName>
    </submittedName>
</protein>
<feature type="compositionally biased region" description="Basic and acidic residues" evidence="5">
    <location>
        <begin position="390"/>
        <end position="399"/>
    </location>
</feature>
<accession>A0A543HZD8</accession>
<dbReference type="GO" id="GO:0004497">
    <property type="term" value="F:monooxygenase activity"/>
    <property type="evidence" value="ECO:0007669"/>
    <property type="project" value="UniProtKB-KW"/>
</dbReference>
<dbReference type="SUPFAM" id="SSF51679">
    <property type="entry name" value="Bacterial luciferase-like"/>
    <property type="match status" value="1"/>
</dbReference>
<evidence type="ECO:0000313" key="8">
    <source>
        <dbReference type="Proteomes" id="UP000318331"/>
    </source>
</evidence>
<evidence type="ECO:0000256" key="5">
    <source>
        <dbReference type="SAM" id="MobiDB-lite"/>
    </source>
</evidence>
<feature type="domain" description="Luciferase-like" evidence="6">
    <location>
        <begin position="34"/>
        <end position="293"/>
    </location>
</feature>
<dbReference type="Proteomes" id="UP000318331">
    <property type="component" value="Unassembled WGS sequence"/>
</dbReference>
<comment type="caution">
    <text evidence="7">The sequence shown here is derived from an EMBL/GenBank/DDBJ whole genome shotgun (WGS) entry which is preliminary data.</text>
</comment>
<dbReference type="PANTHER" id="PTHR30011">
    <property type="entry name" value="ALKANESULFONATE MONOOXYGENASE-RELATED"/>
    <property type="match status" value="1"/>
</dbReference>
<dbReference type="Pfam" id="PF00296">
    <property type="entry name" value="Bac_luciferase"/>
    <property type="match status" value="1"/>
</dbReference>
<keyword evidence="4 7" id="KW-0503">Monooxygenase</keyword>
<dbReference type="InterPro" id="IPR051260">
    <property type="entry name" value="Diverse_substr_monoxygenases"/>
</dbReference>
<evidence type="ECO:0000313" key="7">
    <source>
        <dbReference type="EMBL" id="TQM63605.1"/>
    </source>
</evidence>
<evidence type="ECO:0000256" key="2">
    <source>
        <dbReference type="ARBA" id="ARBA00022643"/>
    </source>
</evidence>
<dbReference type="PANTHER" id="PTHR30011:SF16">
    <property type="entry name" value="C2H2 FINGER DOMAIN TRANSCRIPTION FACTOR (EUROFUNG)-RELATED"/>
    <property type="match status" value="1"/>
</dbReference>
<name>A0A543HZD8_9MICO</name>
<dbReference type="GO" id="GO:0016705">
    <property type="term" value="F:oxidoreductase activity, acting on paired donors, with incorporation or reduction of molecular oxygen"/>
    <property type="evidence" value="ECO:0007669"/>
    <property type="project" value="InterPro"/>
</dbReference>
<keyword evidence="3" id="KW-0560">Oxidoreductase</keyword>
<dbReference type="AlphaFoldDB" id="A0A543HZD8"/>
<dbReference type="Gene3D" id="3.20.20.30">
    <property type="entry name" value="Luciferase-like domain"/>
    <property type="match status" value="1"/>
</dbReference>
<evidence type="ECO:0000256" key="4">
    <source>
        <dbReference type="ARBA" id="ARBA00023033"/>
    </source>
</evidence>
<dbReference type="OrthoDB" id="3265338at2"/>
<dbReference type="InterPro" id="IPR036661">
    <property type="entry name" value="Luciferase-like_sf"/>
</dbReference>
<evidence type="ECO:0000256" key="1">
    <source>
        <dbReference type="ARBA" id="ARBA00022630"/>
    </source>
</evidence>
<feature type="region of interest" description="Disordered" evidence="5">
    <location>
        <begin position="380"/>
        <end position="399"/>
    </location>
</feature>
<keyword evidence="2" id="KW-0288">FMN</keyword>
<evidence type="ECO:0000256" key="3">
    <source>
        <dbReference type="ARBA" id="ARBA00023002"/>
    </source>
</evidence>
<evidence type="ECO:0000259" key="6">
    <source>
        <dbReference type="Pfam" id="PF00296"/>
    </source>
</evidence>
<keyword evidence="8" id="KW-1185">Reference proteome</keyword>
<gene>
    <name evidence="7" type="ORF">FB466_1874</name>
</gene>
<proteinExistence type="predicted"/>
<organism evidence="7 8">
    <name type="scientific">Klugiella xanthotipulae</name>
    <dbReference type="NCBI Taxonomy" id="244735"/>
    <lineage>
        <taxon>Bacteria</taxon>
        <taxon>Bacillati</taxon>
        <taxon>Actinomycetota</taxon>
        <taxon>Actinomycetes</taxon>
        <taxon>Micrococcales</taxon>
        <taxon>Microbacteriaceae</taxon>
        <taxon>Klugiella</taxon>
    </lineage>
</organism>
<dbReference type="EMBL" id="VFPN01000002">
    <property type="protein sequence ID" value="TQM63605.1"/>
    <property type="molecule type" value="Genomic_DNA"/>
</dbReference>